<evidence type="ECO:0000256" key="1">
    <source>
        <dbReference type="ARBA" id="ARBA00008645"/>
    </source>
</evidence>
<dbReference type="OMA" id="FLGMSDN"/>
<dbReference type="AlphaFoldDB" id="R7QBJ6"/>
<accession>R7QBJ6</accession>
<dbReference type="InterPro" id="IPR000639">
    <property type="entry name" value="Epox_hydrolase-like"/>
</dbReference>
<comment type="similarity">
    <text evidence="1">Belongs to the AB hydrolase superfamily.</text>
</comment>
<evidence type="ECO:0000313" key="4">
    <source>
        <dbReference type="EMBL" id="CDF34796.1"/>
    </source>
</evidence>
<dbReference type="GeneID" id="17322368"/>
<reference evidence="5" key="1">
    <citation type="journal article" date="2013" name="Proc. Natl. Acad. Sci. U.S.A.">
        <title>Genome structure and metabolic features in the red seaweed Chondrus crispus shed light on evolution of the Archaeplastida.</title>
        <authorList>
            <person name="Collen J."/>
            <person name="Porcel B."/>
            <person name="Carre W."/>
            <person name="Ball S.G."/>
            <person name="Chaparro C."/>
            <person name="Tonon T."/>
            <person name="Barbeyron T."/>
            <person name="Michel G."/>
            <person name="Noel B."/>
            <person name="Valentin K."/>
            <person name="Elias M."/>
            <person name="Artiguenave F."/>
            <person name="Arun A."/>
            <person name="Aury J.M."/>
            <person name="Barbosa-Neto J.F."/>
            <person name="Bothwell J.H."/>
            <person name="Bouget F.Y."/>
            <person name="Brillet L."/>
            <person name="Cabello-Hurtado F."/>
            <person name="Capella-Gutierrez S."/>
            <person name="Charrier B."/>
            <person name="Cladiere L."/>
            <person name="Cock J.M."/>
            <person name="Coelho S.M."/>
            <person name="Colleoni C."/>
            <person name="Czjzek M."/>
            <person name="Da Silva C."/>
            <person name="Delage L."/>
            <person name="Denoeud F."/>
            <person name="Deschamps P."/>
            <person name="Dittami S.M."/>
            <person name="Gabaldon T."/>
            <person name="Gachon C.M."/>
            <person name="Groisillier A."/>
            <person name="Herve C."/>
            <person name="Jabbari K."/>
            <person name="Katinka M."/>
            <person name="Kloareg B."/>
            <person name="Kowalczyk N."/>
            <person name="Labadie K."/>
            <person name="Leblanc C."/>
            <person name="Lopez P.J."/>
            <person name="McLachlan D.H."/>
            <person name="Meslet-Cladiere L."/>
            <person name="Moustafa A."/>
            <person name="Nehr Z."/>
            <person name="Nyvall Collen P."/>
            <person name="Panaud O."/>
            <person name="Partensky F."/>
            <person name="Poulain J."/>
            <person name="Rensing S.A."/>
            <person name="Rousvoal S."/>
            <person name="Samson G."/>
            <person name="Symeonidi A."/>
            <person name="Weissenbach J."/>
            <person name="Zambounis A."/>
            <person name="Wincker P."/>
            <person name="Boyen C."/>
        </authorList>
    </citation>
    <scope>NUCLEOTIDE SEQUENCE [LARGE SCALE GENOMIC DNA]</scope>
    <source>
        <strain evidence="5">cv. Stackhouse</strain>
    </source>
</reference>
<evidence type="ECO:0000259" key="3">
    <source>
        <dbReference type="Pfam" id="PF00561"/>
    </source>
</evidence>
<feature type="domain" description="AB hydrolase-1" evidence="3">
    <location>
        <begin position="72"/>
        <end position="314"/>
    </location>
</feature>
<dbReference type="RefSeq" id="XP_005714615.1">
    <property type="nucleotide sequence ID" value="XM_005714558.1"/>
</dbReference>
<organism evidence="4 5">
    <name type="scientific">Chondrus crispus</name>
    <name type="common">Carrageen Irish moss</name>
    <name type="synonym">Polymorpha crispa</name>
    <dbReference type="NCBI Taxonomy" id="2769"/>
    <lineage>
        <taxon>Eukaryota</taxon>
        <taxon>Rhodophyta</taxon>
        <taxon>Florideophyceae</taxon>
        <taxon>Rhodymeniophycidae</taxon>
        <taxon>Gigartinales</taxon>
        <taxon>Gigartinaceae</taxon>
        <taxon>Chondrus</taxon>
    </lineage>
</organism>
<evidence type="ECO:0000256" key="2">
    <source>
        <dbReference type="ARBA" id="ARBA00022801"/>
    </source>
</evidence>
<dbReference type="STRING" id="2769.R7QBJ6"/>
<dbReference type="Proteomes" id="UP000012073">
    <property type="component" value="Unassembled WGS sequence"/>
</dbReference>
<proteinExistence type="inferred from homology"/>
<dbReference type="PANTHER" id="PTHR46118">
    <property type="entry name" value="PROTEIN ABHD11"/>
    <property type="match status" value="1"/>
</dbReference>
<dbReference type="Gramene" id="CDF34796">
    <property type="protein sequence ID" value="CDF34796"/>
    <property type="gene ID" value="CHC_T00003707001"/>
</dbReference>
<keyword evidence="5" id="KW-1185">Reference proteome</keyword>
<gene>
    <name evidence="4" type="ORF">CHC_T00003707001</name>
</gene>
<name>R7QBJ6_CHOCR</name>
<dbReference type="OrthoDB" id="8119704at2759"/>
<dbReference type="InterPro" id="IPR000073">
    <property type="entry name" value="AB_hydrolase_1"/>
</dbReference>
<dbReference type="SUPFAM" id="SSF53474">
    <property type="entry name" value="alpha/beta-Hydrolases"/>
    <property type="match status" value="1"/>
</dbReference>
<protein>
    <recommendedName>
        <fullName evidence="3">AB hydrolase-1 domain-containing protein</fullName>
    </recommendedName>
</protein>
<dbReference type="PRINTS" id="PR00412">
    <property type="entry name" value="EPOXHYDRLASE"/>
</dbReference>
<dbReference type="Pfam" id="PF00561">
    <property type="entry name" value="Abhydrolase_1"/>
    <property type="match status" value="1"/>
</dbReference>
<keyword evidence="2" id="KW-0378">Hydrolase</keyword>
<dbReference type="EMBL" id="HG001706">
    <property type="protein sequence ID" value="CDF34796.1"/>
    <property type="molecule type" value="Genomic_DNA"/>
</dbReference>
<sequence length="328" mass="36220">MHKFLVAHLEYGDRPLLPVTLHRQQSALSDTDSAMNWRNLSTAVRAVRNSTSIPLFSTRTPPKVPEAGMSLPPLLMVHGVLASAATYRSIMKRPDFVPNREIIGIDLRNHGQSPHLHPSDGMRYEDMASDISAFLDSEGIEKACVVGHSMGGKVAMHLALTEPEKVSELVVVDIAPISYMIGKDSGDPYVATRAMRAVKLEQMQTRADVDAALQENGVKSEAVRQFAMTNLITSQDPNCKYQWKLNLAAIEEAFPSIMDFPDQDGRSYSGPTCLIRGGKSKYVPFQSMRVFTSLFPNSKLVTISDAGHWLQAQAPDDFCKSVNDFLVK</sequence>
<dbReference type="Gene3D" id="3.40.50.1820">
    <property type="entry name" value="alpha/beta hydrolase"/>
    <property type="match status" value="1"/>
</dbReference>
<dbReference type="GO" id="GO:0052689">
    <property type="term" value="F:carboxylic ester hydrolase activity"/>
    <property type="evidence" value="ECO:0007669"/>
    <property type="project" value="TreeGrafter"/>
</dbReference>
<dbReference type="PRINTS" id="PR00111">
    <property type="entry name" value="ABHYDROLASE"/>
</dbReference>
<dbReference type="PhylomeDB" id="R7QBJ6"/>
<evidence type="ECO:0000313" key="5">
    <source>
        <dbReference type="Proteomes" id="UP000012073"/>
    </source>
</evidence>
<dbReference type="KEGG" id="ccp:CHC_T00003707001"/>
<dbReference type="InterPro" id="IPR029058">
    <property type="entry name" value="AB_hydrolase_fold"/>
</dbReference>
<dbReference type="PANTHER" id="PTHR46118:SF4">
    <property type="entry name" value="PROTEIN ABHD11"/>
    <property type="match status" value="1"/>
</dbReference>